<gene>
    <name evidence="6" type="ORF">EBN88_10835</name>
</gene>
<reference evidence="6 7" key="1">
    <citation type="submission" date="2018-10" db="EMBL/GenBank/DDBJ databases">
        <title>Isolation, diversity and antifungal activity of actinobacteria from wheat.</title>
        <authorList>
            <person name="Han C."/>
        </authorList>
    </citation>
    <scope>NUCLEOTIDE SEQUENCE [LARGE SCALE GENOMIC DNA]</scope>
    <source>
        <strain evidence="6 7">NEAU-YY642</strain>
    </source>
</reference>
<dbReference type="CDD" id="cd00090">
    <property type="entry name" value="HTH_ARSR"/>
    <property type="match status" value="1"/>
</dbReference>
<dbReference type="InterPro" id="IPR051011">
    <property type="entry name" value="Metal_resp_trans_reg"/>
</dbReference>
<dbReference type="InterPro" id="IPR036390">
    <property type="entry name" value="WH_DNA-bd_sf"/>
</dbReference>
<sequence length="350" mass="37663">MRLRVRFTGDDLGRVRLAARADPLWETVLSVHRLRDGQGDVVHGPWRRSLRSARALPESLNTLIPRRGYFPDFLNPAESAWGWRAALEAVRATPRRRLAAELGRLTHGPGRAGWLRGLADGEPAALERLTDDLERYHRVAVGGHPVWSAVRTAVDADLAARARQLTFGGVDALLSGLRPALRWNPPVLEADYPVDREVELGGRGLLLIPSYFCWRAPVMLADPALPPVLVYPVAHGPVVSADRAALGRLLGTTRARVLACAAENGATTGELARRVGISLGSASQHARVLRESGLVHSVRRGNEVLHTLTPAGRTLLPAPTAPSGGLHPFTGPHRQGNRPGAPGQPAPGRG</sequence>
<feature type="compositionally biased region" description="Low complexity" evidence="4">
    <location>
        <begin position="337"/>
        <end position="350"/>
    </location>
</feature>
<dbReference type="EMBL" id="RFFJ01000044">
    <property type="protein sequence ID" value="RMI41541.1"/>
    <property type="molecule type" value="Genomic_DNA"/>
</dbReference>
<proteinExistence type="predicted"/>
<dbReference type="PANTHER" id="PTHR43132">
    <property type="entry name" value="ARSENICAL RESISTANCE OPERON REPRESSOR ARSR-RELATED"/>
    <property type="match status" value="1"/>
</dbReference>
<organism evidence="6 7">
    <name type="scientific">Streptomyces triticirhizae</name>
    <dbReference type="NCBI Taxonomy" id="2483353"/>
    <lineage>
        <taxon>Bacteria</taxon>
        <taxon>Bacillati</taxon>
        <taxon>Actinomycetota</taxon>
        <taxon>Actinomycetes</taxon>
        <taxon>Kitasatosporales</taxon>
        <taxon>Streptomycetaceae</taxon>
        <taxon>Streptomyces</taxon>
    </lineage>
</organism>
<dbReference type="SUPFAM" id="SSF46785">
    <property type="entry name" value="Winged helix' DNA-binding domain"/>
    <property type="match status" value="1"/>
</dbReference>
<protein>
    <submittedName>
        <fullName evidence="6">ArsR family transcriptional regulator</fullName>
    </submittedName>
</protein>
<comment type="caution">
    <text evidence="6">The sequence shown here is derived from an EMBL/GenBank/DDBJ whole genome shotgun (WGS) entry which is preliminary data.</text>
</comment>
<dbReference type="GO" id="GO:0003700">
    <property type="term" value="F:DNA-binding transcription factor activity"/>
    <property type="evidence" value="ECO:0007669"/>
    <property type="project" value="InterPro"/>
</dbReference>
<accession>A0A3M2LVN5</accession>
<dbReference type="SMART" id="SM00418">
    <property type="entry name" value="HTH_ARSR"/>
    <property type="match status" value="1"/>
</dbReference>
<evidence type="ECO:0000259" key="5">
    <source>
        <dbReference type="SMART" id="SM00418"/>
    </source>
</evidence>
<evidence type="ECO:0000313" key="7">
    <source>
        <dbReference type="Proteomes" id="UP000278673"/>
    </source>
</evidence>
<dbReference type="InterPro" id="IPR001845">
    <property type="entry name" value="HTH_ArsR_DNA-bd_dom"/>
</dbReference>
<keyword evidence="7" id="KW-1185">Reference proteome</keyword>
<keyword evidence="3" id="KW-0804">Transcription</keyword>
<evidence type="ECO:0000256" key="4">
    <source>
        <dbReference type="SAM" id="MobiDB-lite"/>
    </source>
</evidence>
<dbReference type="RefSeq" id="WP_122183611.1">
    <property type="nucleotide sequence ID" value="NZ_RFFJ01000044.1"/>
</dbReference>
<dbReference type="Gene3D" id="1.10.10.10">
    <property type="entry name" value="Winged helix-like DNA-binding domain superfamily/Winged helix DNA-binding domain"/>
    <property type="match status" value="1"/>
</dbReference>
<evidence type="ECO:0000313" key="6">
    <source>
        <dbReference type="EMBL" id="RMI41541.1"/>
    </source>
</evidence>
<keyword evidence="2" id="KW-0238">DNA-binding</keyword>
<dbReference type="PANTHER" id="PTHR43132:SF8">
    <property type="entry name" value="HTH-TYPE TRANSCRIPTIONAL REGULATOR KMTR"/>
    <property type="match status" value="1"/>
</dbReference>
<evidence type="ECO:0000256" key="3">
    <source>
        <dbReference type="ARBA" id="ARBA00023163"/>
    </source>
</evidence>
<dbReference type="GO" id="GO:0003677">
    <property type="term" value="F:DNA binding"/>
    <property type="evidence" value="ECO:0007669"/>
    <property type="project" value="UniProtKB-KW"/>
</dbReference>
<dbReference type="Proteomes" id="UP000278673">
    <property type="component" value="Unassembled WGS sequence"/>
</dbReference>
<dbReference type="AlphaFoldDB" id="A0A3M2LVN5"/>
<dbReference type="InterPro" id="IPR036388">
    <property type="entry name" value="WH-like_DNA-bd_sf"/>
</dbReference>
<keyword evidence="1" id="KW-0805">Transcription regulation</keyword>
<name>A0A3M2LVN5_9ACTN</name>
<dbReference type="InterPro" id="IPR011991">
    <property type="entry name" value="ArsR-like_HTH"/>
</dbReference>
<feature type="region of interest" description="Disordered" evidence="4">
    <location>
        <begin position="310"/>
        <end position="350"/>
    </location>
</feature>
<evidence type="ECO:0000256" key="1">
    <source>
        <dbReference type="ARBA" id="ARBA00023015"/>
    </source>
</evidence>
<dbReference type="Pfam" id="PF12840">
    <property type="entry name" value="HTH_20"/>
    <property type="match status" value="1"/>
</dbReference>
<feature type="domain" description="HTH arsR-type" evidence="5">
    <location>
        <begin position="245"/>
        <end position="320"/>
    </location>
</feature>
<evidence type="ECO:0000256" key="2">
    <source>
        <dbReference type="ARBA" id="ARBA00023125"/>
    </source>
</evidence>